<gene>
    <name evidence="3" type="ORF">CGI_10007314</name>
</gene>
<protein>
    <submittedName>
        <fullName evidence="3">Calcium-dependent secretion activator 1</fullName>
    </submittedName>
</protein>
<feature type="region of interest" description="Disordered" evidence="2">
    <location>
        <begin position="1"/>
        <end position="79"/>
    </location>
</feature>
<feature type="compositionally biased region" description="Basic and acidic residues" evidence="2">
    <location>
        <begin position="63"/>
        <end position="79"/>
    </location>
</feature>
<keyword evidence="1" id="KW-0175">Coiled coil</keyword>
<organism evidence="3">
    <name type="scientific">Magallana gigas</name>
    <name type="common">Pacific oyster</name>
    <name type="synonym">Crassostrea gigas</name>
    <dbReference type="NCBI Taxonomy" id="29159"/>
    <lineage>
        <taxon>Eukaryota</taxon>
        <taxon>Metazoa</taxon>
        <taxon>Spiralia</taxon>
        <taxon>Lophotrochozoa</taxon>
        <taxon>Mollusca</taxon>
        <taxon>Bivalvia</taxon>
        <taxon>Autobranchia</taxon>
        <taxon>Pteriomorphia</taxon>
        <taxon>Ostreida</taxon>
        <taxon>Ostreoidea</taxon>
        <taxon>Ostreidae</taxon>
        <taxon>Magallana</taxon>
    </lineage>
</organism>
<dbReference type="AlphaFoldDB" id="K1P853"/>
<feature type="compositionally biased region" description="Polar residues" evidence="2">
    <location>
        <begin position="26"/>
        <end position="44"/>
    </location>
</feature>
<evidence type="ECO:0000256" key="1">
    <source>
        <dbReference type="SAM" id="Coils"/>
    </source>
</evidence>
<dbReference type="InterPro" id="IPR033227">
    <property type="entry name" value="CAPS"/>
</dbReference>
<sequence>MREPSSSEEESENETNDDENSDILSIHNNVDQKSLSASGENLSVVSHGRGPPRPASPSPSLISDREKAIEDTEKLEREEEERKKRLQLYVFVMRCIAYPFNAKQPTDMARRQTKVTKQQLQTIKERFVAFLNGETSIVADEAFTNAVQSYYEVFLKSDRVATMVKSGGCSANDFREVFKNNIEKRLDNADEQAAQVRRELDRRLQLTEQMSRMRKHPKFVVKEMESMYMDELKSAINLLMANLESLPVSKGSTDSTISRLQKLKRYNRWVQCLA</sequence>
<dbReference type="HOGENOM" id="CLU_007068_2_1_1"/>
<evidence type="ECO:0000313" key="3">
    <source>
        <dbReference type="EMBL" id="EKC19897.1"/>
    </source>
</evidence>
<name>K1P853_MAGGI</name>
<dbReference type="EMBL" id="JH817652">
    <property type="protein sequence ID" value="EKC19897.1"/>
    <property type="molecule type" value="Genomic_DNA"/>
</dbReference>
<dbReference type="GO" id="GO:0016079">
    <property type="term" value="P:synaptic vesicle exocytosis"/>
    <property type="evidence" value="ECO:0007669"/>
    <property type="project" value="InterPro"/>
</dbReference>
<proteinExistence type="predicted"/>
<accession>K1P853</accession>
<dbReference type="GO" id="GO:0098793">
    <property type="term" value="C:presynapse"/>
    <property type="evidence" value="ECO:0007669"/>
    <property type="project" value="GOC"/>
</dbReference>
<dbReference type="GO" id="GO:1990504">
    <property type="term" value="P:dense core granule exocytosis"/>
    <property type="evidence" value="ECO:0007669"/>
    <property type="project" value="InterPro"/>
</dbReference>
<evidence type="ECO:0000256" key="2">
    <source>
        <dbReference type="SAM" id="MobiDB-lite"/>
    </source>
</evidence>
<reference evidence="3" key="1">
    <citation type="journal article" date="2012" name="Nature">
        <title>The oyster genome reveals stress adaptation and complexity of shell formation.</title>
        <authorList>
            <person name="Zhang G."/>
            <person name="Fang X."/>
            <person name="Guo X."/>
            <person name="Li L."/>
            <person name="Luo R."/>
            <person name="Xu F."/>
            <person name="Yang P."/>
            <person name="Zhang L."/>
            <person name="Wang X."/>
            <person name="Qi H."/>
            <person name="Xiong Z."/>
            <person name="Que H."/>
            <person name="Xie Y."/>
            <person name="Holland P.W."/>
            <person name="Paps J."/>
            <person name="Zhu Y."/>
            <person name="Wu F."/>
            <person name="Chen Y."/>
            <person name="Wang J."/>
            <person name="Peng C."/>
            <person name="Meng J."/>
            <person name="Yang L."/>
            <person name="Liu J."/>
            <person name="Wen B."/>
            <person name="Zhang N."/>
            <person name="Huang Z."/>
            <person name="Zhu Q."/>
            <person name="Feng Y."/>
            <person name="Mount A."/>
            <person name="Hedgecock D."/>
            <person name="Xu Z."/>
            <person name="Liu Y."/>
            <person name="Domazet-Loso T."/>
            <person name="Du Y."/>
            <person name="Sun X."/>
            <person name="Zhang S."/>
            <person name="Liu B."/>
            <person name="Cheng P."/>
            <person name="Jiang X."/>
            <person name="Li J."/>
            <person name="Fan D."/>
            <person name="Wang W."/>
            <person name="Fu W."/>
            <person name="Wang T."/>
            <person name="Wang B."/>
            <person name="Zhang J."/>
            <person name="Peng Z."/>
            <person name="Li Y."/>
            <person name="Li N."/>
            <person name="Wang J."/>
            <person name="Chen M."/>
            <person name="He Y."/>
            <person name="Tan F."/>
            <person name="Song X."/>
            <person name="Zheng Q."/>
            <person name="Huang R."/>
            <person name="Yang H."/>
            <person name="Du X."/>
            <person name="Chen L."/>
            <person name="Yang M."/>
            <person name="Gaffney P.M."/>
            <person name="Wang S."/>
            <person name="Luo L."/>
            <person name="She Z."/>
            <person name="Ming Y."/>
            <person name="Huang W."/>
            <person name="Zhang S."/>
            <person name="Huang B."/>
            <person name="Zhang Y."/>
            <person name="Qu T."/>
            <person name="Ni P."/>
            <person name="Miao G."/>
            <person name="Wang J."/>
            <person name="Wang Q."/>
            <person name="Steinberg C.E."/>
            <person name="Wang H."/>
            <person name="Li N."/>
            <person name="Qian L."/>
            <person name="Zhang G."/>
            <person name="Li Y."/>
            <person name="Yang H."/>
            <person name="Liu X."/>
            <person name="Wang J."/>
            <person name="Yin Y."/>
            <person name="Wang J."/>
        </authorList>
    </citation>
    <scope>NUCLEOTIDE SEQUENCE [LARGE SCALE GENOMIC DNA]</scope>
    <source>
        <strain evidence="3">05x7-T-G4-1.051#20</strain>
    </source>
</reference>
<feature type="compositionally biased region" description="Acidic residues" evidence="2">
    <location>
        <begin position="1"/>
        <end position="21"/>
    </location>
</feature>
<dbReference type="PANTHER" id="PTHR12166">
    <property type="entry name" value="CALCIUM-DEPENDENT SECRETION ACTIVATOR"/>
    <property type="match status" value="1"/>
</dbReference>
<dbReference type="PANTHER" id="PTHR12166:SF8">
    <property type="entry name" value="CALCIUM-DEPENDENT SECRETION ACTIVATOR"/>
    <property type="match status" value="1"/>
</dbReference>
<feature type="coiled-coil region" evidence="1">
    <location>
        <begin position="179"/>
        <end position="206"/>
    </location>
</feature>
<dbReference type="InParanoid" id="K1P853"/>